<feature type="compositionally biased region" description="Polar residues" evidence="2">
    <location>
        <begin position="614"/>
        <end position="627"/>
    </location>
</feature>
<dbReference type="Proteomes" id="UP000799302">
    <property type="component" value="Unassembled WGS sequence"/>
</dbReference>
<feature type="region of interest" description="Disordered" evidence="2">
    <location>
        <begin position="124"/>
        <end position="147"/>
    </location>
</feature>
<evidence type="ECO:0000313" key="4">
    <source>
        <dbReference type="Proteomes" id="UP000799302"/>
    </source>
</evidence>
<proteinExistence type="predicted"/>
<feature type="compositionally biased region" description="Polar residues" evidence="2">
    <location>
        <begin position="137"/>
        <end position="147"/>
    </location>
</feature>
<evidence type="ECO:0000256" key="1">
    <source>
        <dbReference type="SAM" id="Coils"/>
    </source>
</evidence>
<dbReference type="OrthoDB" id="5213630at2759"/>
<dbReference type="EMBL" id="MU004233">
    <property type="protein sequence ID" value="KAF2671142.1"/>
    <property type="molecule type" value="Genomic_DNA"/>
</dbReference>
<gene>
    <name evidence="3" type="ORF">BT63DRAFT_438661</name>
</gene>
<feature type="region of interest" description="Disordered" evidence="2">
    <location>
        <begin position="40"/>
        <end position="99"/>
    </location>
</feature>
<keyword evidence="1" id="KW-0175">Coiled coil</keyword>
<sequence length="634" mass="71713">MSLSSISSSIPSQLIAGKLQKSPSRVKTTAEIVGDISLAPSDQALNESDQGTRKESFLFTDESEELDAMEARPKQRSGTTHMSPTPTRYSGRKAVSSRPRSAILTNREADHIHDENDYNAILNSYDANQAPPPPPAKNTSDGYAQTSRPPIQRAATFNTSSSQTSSSLQISHHEASFAECTMRPPHIPLPEDFRNWSKEEMYRDIEALTYQIEDLRQENQELQEQNKNAAMELNSMKNEKSFNRDDDFFKNGLGQLNYRVKNWAGQFFNGEARSHALPSSLRSSTANSKENIYRLTFSEDFAKFAFRNPSRRPFVVEAYMWSVLLNTVFSDKGNVWAGRLQKPVIELQRSLDPTQYKDKTEADLGYFHSWRAVTTGLVQERTISQHEQSAYITQVMTQVKWLGRYSESDQWSTMEPDLREIFAHAINFDAEMKKQRAQYCLIADSMRHTKLYFNPTTMESVDGAQHPATAIVAFVIRPWLYKRGTSAGDDYLKAAQLIVKGTVMIYLAPQQPQIQQQSLVSPQLNMVSISDQSLSVTHLAHQRQVADLQPRGRSSPAQLPQEESDRARQGRSKRSGRERSRSRTGLFRRSMDGQRPEVYEQSQQQGSFDPAMGTSATQGKIVSSQSRHWGAGRK</sequence>
<evidence type="ECO:0000313" key="3">
    <source>
        <dbReference type="EMBL" id="KAF2671142.1"/>
    </source>
</evidence>
<keyword evidence="4" id="KW-1185">Reference proteome</keyword>
<feature type="region of interest" description="Disordered" evidence="2">
    <location>
        <begin position="544"/>
        <end position="634"/>
    </location>
</feature>
<protein>
    <submittedName>
        <fullName evidence="3">Uncharacterized protein</fullName>
    </submittedName>
</protein>
<feature type="coiled-coil region" evidence="1">
    <location>
        <begin position="198"/>
        <end position="239"/>
    </location>
</feature>
<evidence type="ECO:0000256" key="2">
    <source>
        <dbReference type="SAM" id="MobiDB-lite"/>
    </source>
</evidence>
<feature type="compositionally biased region" description="Polar residues" evidence="2">
    <location>
        <begin position="76"/>
        <end position="88"/>
    </location>
</feature>
<name>A0A6A6UG24_9PEZI</name>
<dbReference type="AlphaFoldDB" id="A0A6A6UG24"/>
<accession>A0A6A6UG24</accession>
<feature type="region of interest" description="Disordered" evidence="2">
    <location>
        <begin position="1"/>
        <end position="25"/>
    </location>
</feature>
<feature type="compositionally biased region" description="Low complexity" evidence="2">
    <location>
        <begin position="1"/>
        <end position="15"/>
    </location>
</feature>
<feature type="compositionally biased region" description="Basic and acidic residues" evidence="2">
    <location>
        <begin position="589"/>
        <end position="598"/>
    </location>
</feature>
<organism evidence="3 4">
    <name type="scientific">Microthyrium microscopicum</name>
    <dbReference type="NCBI Taxonomy" id="703497"/>
    <lineage>
        <taxon>Eukaryota</taxon>
        <taxon>Fungi</taxon>
        <taxon>Dikarya</taxon>
        <taxon>Ascomycota</taxon>
        <taxon>Pezizomycotina</taxon>
        <taxon>Dothideomycetes</taxon>
        <taxon>Dothideomycetes incertae sedis</taxon>
        <taxon>Microthyriales</taxon>
        <taxon>Microthyriaceae</taxon>
        <taxon>Microthyrium</taxon>
    </lineage>
</organism>
<reference evidence="3" key="1">
    <citation type="journal article" date="2020" name="Stud. Mycol.">
        <title>101 Dothideomycetes genomes: a test case for predicting lifestyles and emergence of pathogens.</title>
        <authorList>
            <person name="Haridas S."/>
            <person name="Albert R."/>
            <person name="Binder M."/>
            <person name="Bloem J."/>
            <person name="Labutti K."/>
            <person name="Salamov A."/>
            <person name="Andreopoulos B."/>
            <person name="Baker S."/>
            <person name="Barry K."/>
            <person name="Bills G."/>
            <person name="Bluhm B."/>
            <person name="Cannon C."/>
            <person name="Castanera R."/>
            <person name="Culley D."/>
            <person name="Daum C."/>
            <person name="Ezra D."/>
            <person name="Gonzalez J."/>
            <person name="Henrissat B."/>
            <person name="Kuo A."/>
            <person name="Liang C."/>
            <person name="Lipzen A."/>
            <person name="Lutzoni F."/>
            <person name="Magnuson J."/>
            <person name="Mondo S."/>
            <person name="Nolan M."/>
            <person name="Ohm R."/>
            <person name="Pangilinan J."/>
            <person name="Park H.-J."/>
            <person name="Ramirez L."/>
            <person name="Alfaro M."/>
            <person name="Sun H."/>
            <person name="Tritt A."/>
            <person name="Yoshinaga Y."/>
            <person name="Zwiers L.-H."/>
            <person name="Turgeon B."/>
            <person name="Goodwin S."/>
            <person name="Spatafora J."/>
            <person name="Crous P."/>
            <person name="Grigoriev I."/>
        </authorList>
    </citation>
    <scope>NUCLEOTIDE SEQUENCE</scope>
    <source>
        <strain evidence="3">CBS 115976</strain>
    </source>
</reference>